<evidence type="ECO:0000313" key="1">
    <source>
        <dbReference type="EMBL" id="KAI9434911.1"/>
    </source>
</evidence>
<organism evidence="1 2">
    <name type="scientific">Russula earlei</name>
    <dbReference type="NCBI Taxonomy" id="71964"/>
    <lineage>
        <taxon>Eukaryota</taxon>
        <taxon>Fungi</taxon>
        <taxon>Dikarya</taxon>
        <taxon>Basidiomycota</taxon>
        <taxon>Agaricomycotina</taxon>
        <taxon>Agaricomycetes</taxon>
        <taxon>Russulales</taxon>
        <taxon>Russulaceae</taxon>
        <taxon>Russula</taxon>
    </lineage>
</organism>
<comment type="caution">
    <text evidence="1">The sequence shown here is derived from an EMBL/GenBank/DDBJ whole genome shotgun (WGS) entry which is preliminary data.</text>
</comment>
<reference evidence="1" key="1">
    <citation type="submission" date="2021-03" db="EMBL/GenBank/DDBJ databases">
        <title>Evolutionary priming and transition to the ectomycorrhizal habit in an iconic lineage of mushroom-forming fungi: is preadaptation a requirement?</title>
        <authorList>
            <consortium name="DOE Joint Genome Institute"/>
            <person name="Looney B.P."/>
            <person name="Miyauchi S."/>
            <person name="Morin E."/>
            <person name="Drula E."/>
            <person name="Courty P.E."/>
            <person name="Chicoki N."/>
            <person name="Fauchery L."/>
            <person name="Kohler A."/>
            <person name="Kuo A."/>
            <person name="LaButti K."/>
            <person name="Pangilinan J."/>
            <person name="Lipzen A."/>
            <person name="Riley R."/>
            <person name="Andreopoulos W."/>
            <person name="He G."/>
            <person name="Johnson J."/>
            <person name="Barry K.W."/>
            <person name="Grigoriev I.V."/>
            <person name="Nagy L."/>
            <person name="Hibbett D."/>
            <person name="Henrissat B."/>
            <person name="Matheny P.B."/>
            <person name="Labbe J."/>
            <person name="Martin A.F."/>
        </authorList>
    </citation>
    <scope>NUCLEOTIDE SEQUENCE</scope>
    <source>
        <strain evidence="1">BPL698</strain>
    </source>
</reference>
<accession>A0ACC0TR34</accession>
<feature type="non-terminal residue" evidence="1">
    <location>
        <position position="1"/>
    </location>
</feature>
<name>A0ACC0TR34_9AGAM</name>
<dbReference type="Proteomes" id="UP001207468">
    <property type="component" value="Unassembled WGS sequence"/>
</dbReference>
<protein>
    <submittedName>
        <fullName evidence="1">Uncharacterized protein</fullName>
    </submittedName>
</protein>
<evidence type="ECO:0000313" key="2">
    <source>
        <dbReference type="Proteomes" id="UP001207468"/>
    </source>
</evidence>
<gene>
    <name evidence="1" type="ORF">F5148DRAFT_1154736</name>
</gene>
<keyword evidence="2" id="KW-1185">Reference proteome</keyword>
<sequence length="391" mass="44619">VIGSTVLDSTDLVRQLWLDNHFYGQIASVQYKNKGDELTMGGGWTRYTGTHYGNIQWAQFGGVEPGYQYYSYPALKTDENIYAKWQHQLNTHWQTFADVQYRHVYHRMTGFEGAPTLNVSRTFNFVNPKAGITYSKKGWQVFFSYALGNKEPNRDDFQASLISQPKAEMLHDFELGVEKKNSRYSYGATVYYMLYKDQLVLTGKQNDVGAYTRVNVPNSYRLGIELQGGYVFDKWINATANLTLSKNKVKDFTEYLDDYDNGGQVAINHHNTDISYSPAVIGSAAINIVPVKSLEISLLSKYVSKQYLDNTQNNDRITRAFYTEDVRASFTVKNFLLKEWDIIGQVNNVFNKLYEPGGSAYPYYYGGAVVNDNYYSPMAGTNYMIAVNIKL</sequence>
<dbReference type="EMBL" id="JAGFNK010001108">
    <property type="protein sequence ID" value="KAI9434911.1"/>
    <property type="molecule type" value="Genomic_DNA"/>
</dbReference>
<proteinExistence type="predicted"/>